<dbReference type="Gene3D" id="3.40.50.300">
    <property type="entry name" value="P-loop containing nucleotide triphosphate hydrolases"/>
    <property type="match status" value="1"/>
</dbReference>
<dbReference type="EMBL" id="UOGK01000371">
    <property type="protein sequence ID" value="VAX40304.1"/>
    <property type="molecule type" value="Genomic_DNA"/>
</dbReference>
<dbReference type="SUPFAM" id="SSF52540">
    <property type="entry name" value="P-loop containing nucleoside triphosphate hydrolases"/>
    <property type="match status" value="1"/>
</dbReference>
<dbReference type="InterPro" id="IPR027417">
    <property type="entry name" value="P-loop_NTPase"/>
</dbReference>
<gene>
    <name evidence="2" type="ORF">MNBD_PLANCTO03-1611</name>
</gene>
<feature type="region of interest" description="Disordered" evidence="1">
    <location>
        <begin position="204"/>
        <end position="233"/>
    </location>
</feature>
<evidence type="ECO:0000256" key="1">
    <source>
        <dbReference type="SAM" id="MobiDB-lite"/>
    </source>
</evidence>
<reference evidence="2" key="1">
    <citation type="submission" date="2018-06" db="EMBL/GenBank/DDBJ databases">
        <authorList>
            <person name="Zhirakovskaya E."/>
        </authorList>
    </citation>
    <scope>NUCLEOTIDE SEQUENCE</scope>
</reference>
<protein>
    <recommendedName>
        <fullName evidence="3">Sulfotransferase family protein</fullName>
    </recommendedName>
</protein>
<dbReference type="AlphaFoldDB" id="A0A3B1DVR1"/>
<proteinExistence type="predicted"/>
<feature type="non-terminal residue" evidence="2">
    <location>
        <position position="233"/>
    </location>
</feature>
<accession>A0A3B1DVR1</accession>
<evidence type="ECO:0000313" key="2">
    <source>
        <dbReference type="EMBL" id="VAX40304.1"/>
    </source>
</evidence>
<sequence>MSPLPRVCWLLSPIRSGSSVTVYAAGAGLGWPVADEVFGPWDRTGEPYHYPRSQVQLLEAFKNTGECLTRDIADMATGIFRELLEQHRAAGVICKHPHASIGPAQIAEFWPEDRCVILLRHPLFALNSLFVRGWEAATGGGSMLGYFSTIGRRWLADPHRLVYDDMQRDPVGYFTRVYEAWGLEPTAERLERAVRYRAAHYHHSSKSTEGAEPGDRPTSVRSERAWAVPERIV</sequence>
<evidence type="ECO:0008006" key="3">
    <source>
        <dbReference type="Google" id="ProtNLM"/>
    </source>
</evidence>
<organism evidence="2">
    <name type="scientific">hydrothermal vent metagenome</name>
    <dbReference type="NCBI Taxonomy" id="652676"/>
    <lineage>
        <taxon>unclassified sequences</taxon>
        <taxon>metagenomes</taxon>
        <taxon>ecological metagenomes</taxon>
    </lineage>
</organism>
<name>A0A3B1DVR1_9ZZZZ</name>